<organism evidence="1">
    <name type="scientific">Anguilla anguilla</name>
    <name type="common">European freshwater eel</name>
    <name type="synonym">Muraena anguilla</name>
    <dbReference type="NCBI Taxonomy" id="7936"/>
    <lineage>
        <taxon>Eukaryota</taxon>
        <taxon>Metazoa</taxon>
        <taxon>Chordata</taxon>
        <taxon>Craniata</taxon>
        <taxon>Vertebrata</taxon>
        <taxon>Euteleostomi</taxon>
        <taxon>Actinopterygii</taxon>
        <taxon>Neopterygii</taxon>
        <taxon>Teleostei</taxon>
        <taxon>Anguilliformes</taxon>
        <taxon>Anguillidae</taxon>
        <taxon>Anguilla</taxon>
    </lineage>
</organism>
<accession>A0A0E9RDF9</accession>
<name>A0A0E9RDF9_ANGAN</name>
<dbReference type="EMBL" id="GBXM01082219">
    <property type="protein sequence ID" value="JAH26358.1"/>
    <property type="molecule type" value="Transcribed_RNA"/>
</dbReference>
<dbReference type="AlphaFoldDB" id="A0A0E9RDF9"/>
<sequence>MTTIIIIMILKKDVIEFQRHYRTLKL</sequence>
<evidence type="ECO:0000313" key="1">
    <source>
        <dbReference type="EMBL" id="JAH26358.1"/>
    </source>
</evidence>
<reference evidence="1" key="2">
    <citation type="journal article" date="2015" name="Fish Shellfish Immunol.">
        <title>Early steps in the European eel (Anguilla anguilla)-Vibrio vulnificus interaction in the gills: Role of the RtxA13 toxin.</title>
        <authorList>
            <person name="Callol A."/>
            <person name="Pajuelo D."/>
            <person name="Ebbesson L."/>
            <person name="Teles M."/>
            <person name="MacKenzie S."/>
            <person name="Amaro C."/>
        </authorList>
    </citation>
    <scope>NUCLEOTIDE SEQUENCE</scope>
</reference>
<reference evidence="1" key="1">
    <citation type="submission" date="2014-11" db="EMBL/GenBank/DDBJ databases">
        <authorList>
            <person name="Amaro Gonzalez C."/>
        </authorList>
    </citation>
    <scope>NUCLEOTIDE SEQUENCE</scope>
</reference>
<protein>
    <submittedName>
        <fullName evidence="1">Uncharacterized protein</fullName>
    </submittedName>
</protein>
<proteinExistence type="predicted"/>